<name>A0A3A4N9B7_ABYX5</name>
<dbReference type="AlphaFoldDB" id="A0A3A4N9B7"/>
<evidence type="ECO:0000313" key="1">
    <source>
        <dbReference type="EMBL" id="RJP18148.1"/>
    </source>
</evidence>
<comment type="caution">
    <text evidence="1">The sequence shown here is derived from an EMBL/GenBank/DDBJ whole genome shotgun (WGS) entry which is preliminary data.</text>
</comment>
<accession>A0A3A4N9B7</accession>
<gene>
    <name evidence="1" type="ORF">C4520_14960</name>
</gene>
<organism evidence="1 2">
    <name type="scientific">Abyssobacteria bacterium (strain SURF_5)</name>
    <dbReference type="NCBI Taxonomy" id="2093360"/>
    <lineage>
        <taxon>Bacteria</taxon>
        <taxon>Pseudomonadati</taxon>
        <taxon>Candidatus Hydrogenedentota</taxon>
        <taxon>Candidatus Abyssobacteria</taxon>
    </lineage>
</organism>
<reference evidence="1 2" key="1">
    <citation type="journal article" date="2017" name="ISME J.">
        <title>Energy and carbon metabolisms in a deep terrestrial subsurface fluid microbial community.</title>
        <authorList>
            <person name="Momper L."/>
            <person name="Jungbluth S.P."/>
            <person name="Lee M.D."/>
            <person name="Amend J.P."/>
        </authorList>
    </citation>
    <scope>NUCLEOTIDE SEQUENCE [LARGE SCALE GENOMIC DNA]</scope>
    <source>
        <strain evidence="1">SURF_5</strain>
    </source>
</reference>
<evidence type="ECO:0000313" key="2">
    <source>
        <dbReference type="Proteomes" id="UP000265882"/>
    </source>
</evidence>
<dbReference type="EMBL" id="QZKU01000105">
    <property type="protein sequence ID" value="RJP18148.1"/>
    <property type="molecule type" value="Genomic_DNA"/>
</dbReference>
<proteinExistence type="predicted"/>
<sequence length="94" mass="10464">MLRGQAPFYAGRRGLYDEKRAATWDHPYGSGVREERKSPVVPLFQRRNASVDLVMDSRRFKGSGWAGIIAGPNEFGPTGGGHDLGVEIRKFEKT</sequence>
<protein>
    <submittedName>
        <fullName evidence="1">Uncharacterized protein</fullName>
    </submittedName>
</protein>
<dbReference type="Proteomes" id="UP000265882">
    <property type="component" value="Unassembled WGS sequence"/>
</dbReference>